<dbReference type="Gene3D" id="2.60.120.1140">
    <property type="entry name" value="Protein of unknown function DUF192"/>
    <property type="match status" value="1"/>
</dbReference>
<organism evidence="1">
    <name type="scientific">uncultured Eubacteriales bacterium</name>
    <dbReference type="NCBI Taxonomy" id="172733"/>
    <lineage>
        <taxon>Bacteria</taxon>
        <taxon>Bacillati</taxon>
        <taxon>Bacillota</taxon>
        <taxon>Clostridia</taxon>
        <taxon>Eubacteriales</taxon>
        <taxon>environmental samples</taxon>
    </lineage>
</organism>
<dbReference type="Pfam" id="PF02643">
    <property type="entry name" value="DUF192"/>
    <property type="match status" value="1"/>
</dbReference>
<evidence type="ECO:0000313" key="1">
    <source>
        <dbReference type="EMBL" id="SBV97661.1"/>
    </source>
</evidence>
<name>A0A212JE09_9FIRM</name>
<evidence type="ECO:0008006" key="2">
    <source>
        <dbReference type="Google" id="ProtNLM"/>
    </source>
</evidence>
<gene>
    <name evidence="1" type="ORF">KL86CLO1_10940</name>
</gene>
<proteinExistence type="predicted"/>
<dbReference type="InterPro" id="IPR003795">
    <property type="entry name" value="DUF192"/>
</dbReference>
<protein>
    <recommendedName>
        <fullName evidence="2">DUF192 domain-containing protein</fullName>
    </recommendedName>
</protein>
<accession>A0A212JE09</accession>
<reference evidence="1" key="1">
    <citation type="submission" date="2016-04" db="EMBL/GenBank/DDBJ databases">
        <authorList>
            <person name="Evans L.H."/>
            <person name="Alamgir A."/>
            <person name="Owens N."/>
            <person name="Weber N.D."/>
            <person name="Virtaneva K."/>
            <person name="Barbian K."/>
            <person name="Babar A."/>
            <person name="Rosenke K."/>
        </authorList>
    </citation>
    <scope>NUCLEOTIDE SEQUENCE</scope>
    <source>
        <strain evidence="1">86</strain>
    </source>
</reference>
<dbReference type="EMBL" id="FLUN01000001">
    <property type="protein sequence ID" value="SBV97661.1"/>
    <property type="molecule type" value="Genomic_DNA"/>
</dbReference>
<dbReference type="InterPro" id="IPR038695">
    <property type="entry name" value="Saro_0823-like_sf"/>
</dbReference>
<sequence>MRSVLITPPAGPPFSASLADTFLPRFLGLMGKNLVQRDALLLSPCNQIHCFFMKSAIDAVYLAPSGEILALTASMAPGTVGKAVKGAARVLELYPGDAQRLGLAPGQILAIGGTL</sequence>
<dbReference type="AlphaFoldDB" id="A0A212JE09"/>